<feature type="active site" evidence="5 6">
    <location>
        <position position="555"/>
    </location>
</feature>
<dbReference type="InterPro" id="IPR001300">
    <property type="entry name" value="Peptidase_C2_calpain_cat"/>
</dbReference>
<feature type="active site" evidence="5 6">
    <location>
        <position position="386"/>
    </location>
</feature>
<dbReference type="InterPro" id="IPR036208">
    <property type="entry name" value="VHL_sf"/>
</dbReference>
<dbReference type="PANTHER" id="PTHR10183:SF379">
    <property type="entry name" value="CALPAIN-5"/>
    <property type="match status" value="1"/>
</dbReference>
<dbReference type="Gene3D" id="2.60.40.780">
    <property type="entry name" value="von Hippel-Lindau disease tumour suppressor, beta domain"/>
    <property type="match status" value="2"/>
</dbReference>
<keyword evidence="3 6" id="KW-0378">Hydrolase</keyword>
<proteinExistence type="inferred from homology"/>
<keyword evidence="2 6" id="KW-0645">Protease</keyword>
<dbReference type="GO" id="GO:0006508">
    <property type="term" value="P:proteolysis"/>
    <property type="evidence" value="ECO:0007669"/>
    <property type="project" value="UniProtKB-KW"/>
</dbReference>
<protein>
    <submittedName>
        <fullName evidence="8">Calpain family cysteine protease</fullName>
    </submittedName>
</protein>
<dbReference type="InterPro" id="IPR038765">
    <property type="entry name" value="Papain-like_cys_pep_sf"/>
</dbReference>
<dbReference type="Pfam" id="PF00648">
    <property type="entry name" value="Peptidase_C2"/>
    <property type="match status" value="1"/>
</dbReference>
<dbReference type="OrthoDB" id="268518at2759"/>
<feature type="non-terminal residue" evidence="8">
    <location>
        <position position="617"/>
    </location>
</feature>
<reference evidence="8 9" key="1">
    <citation type="journal article" date="2018" name="Sci. Rep.">
        <title>Genomic signatures of local adaptation to the degree of environmental predictability in rotifers.</title>
        <authorList>
            <person name="Franch-Gras L."/>
            <person name="Hahn C."/>
            <person name="Garcia-Roger E.M."/>
            <person name="Carmona M.J."/>
            <person name="Serra M."/>
            <person name="Gomez A."/>
        </authorList>
    </citation>
    <scope>NUCLEOTIDE SEQUENCE [LARGE SCALE GENOMIC DNA]</scope>
    <source>
        <strain evidence="8">HYR1</strain>
    </source>
</reference>
<keyword evidence="4 6" id="KW-0788">Thiol protease</keyword>
<name>A0A3M7S148_BRAPC</name>
<dbReference type="EMBL" id="REGN01002246">
    <property type="protein sequence ID" value="RNA29297.1"/>
    <property type="molecule type" value="Genomic_DNA"/>
</dbReference>
<dbReference type="SUPFAM" id="SSF54001">
    <property type="entry name" value="Cysteine proteinases"/>
    <property type="match status" value="1"/>
</dbReference>
<dbReference type="InterPro" id="IPR022684">
    <property type="entry name" value="Calpain_cysteine_protease"/>
</dbReference>
<gene>
    <name evidence="8" type="ORF">BpHYR1_010754</name>
</gene>
<dbReference type="Gene3D" id="3.90.70.10">
    <property type="entry name" value="Cysteine proteinases"/>
    <property type="match status" value="1"/>
</dbReference>
<evidence type="ECO:0000256" key="2">
    <source>
        <dbReference type="ARBA" id="ARBA00022670"/>
    </source>
</evidence>
<evidence type="ECO:0000256" key="5">
    <source>
        <dbReference type="PIRSR" id="PIRSR622684-1"/>
    </source>
</evidence>
<evidence type="ECO:0000256" key="3">
    <source>
        <dbReference type="ARBA" id="ARBA00022801"/>
    </source>
</evidence>
<dbReference type="Proteomes" id="UP000276133">
    <property type="component" value="Unassembled WGS sequence"/>
</dbReference>
<dbReference type="PANTHER" id="PTHR10183">
    <property type="entry name" value="CALPAIN"/>
    <property type="match status" value="1"/>
</dbReference>
<feature type="domain" description="Calpain catalytic" evidence="7">
    <location>
        <begin position="380"/>
        <end position="617"/>
    </location>
</feature>
<evidence type="ECO:0000313" key="8">
    <source>
        <dbReference type="EMBL" id="RNA29297.1"/>
    </source>
</evidence>
<comment type="caution">
    <text evidence="8">The sequence shown here is derived from an EMBL/GenBank/DDBJ whole genome shotgun (WGS) entry which is preliminary data.</text>
</comment>
<dbReference type="AlphaFoldDB" id="A0A3M7S148"/>
<organism evidence="8 9">
    <name type="scientific">Brachionus plicatilis</name>
    <name type="common">Marine rotifer</name>
    <name type="synonym">Brachionus muelleri</name>
    <dbReference type="NCBI Taxonomy" id="10195"/>
    <lineage>
        <taxon>Eukaryota</taxon>
        <taxon>Metazoa</taxon>
        <taxon>Spiralia</taxon>
        <taxon>Gnathifera</taxon>
        <taxon>Rotifera</taxon>
        <taxon>Eurotatoria</taxon>
        <taxon>Monogononta</taxon>
        <taxon>Pseudotrocha</taxon>
        <taxon>Ploima</taxon>
        <taxon>Brachionidae</taxon>
        <taxon>Brachionus</taxon>
    </lineage>
</organism>
<evidence type="ECO:0000256" key="6">
    <source>
        <dbReference type="PROSITE-ProRule" id="PRU00239"/>
    </source>
</evidence>
<sequence>MINFESDDDFYEAVTPFISSNKMKASILGMDEQVQQKFSDLTRKLINQVLNTDIPSIFSHIELDNLKSMTPCNPIEISIINFSGKKVKFIWIDYDGKARQDLSRTLRENVGSILKINSYTNHLYRIQFDADDSSSETIHFRIPEDKNNFYFGEVNKIEESYLQLVYDSCWISNPSIKLDHLDLLEKSIDHKLDQLTKIETVLLQSYGYDDSSETSDLINSFYESFSSDNKFTDPFYDPLSKLDSECTTKRVSEHDVSTENKIYPSVYWGEPFSFKIVNDTDKDFVLYWIDYKATAKRWTDLKISGYVNQNSHLGNVWAISDESETKIFQLGKKPFLKTDCSINLSSIGNSYDFGIESYQPEKTHSLIIHPDVNIEYNSRQGQIGNCWFLQTLISIYAAYPDKISSLFIRPEMVNSTGVVMVRLWSKDNECWRLIIMDDYLPLNEKNNWFCSGPLGELNNIFWVPLIEKAVSKQIGTFKNLASGLNSISVNGLFHLILGPELKDVDDFNVPEDENDLSAFEKLVENFKKKNVCCMASRHSKNKKLIDEETGMVSYHGYGLLDIVENICETDFIFVKCQNTWSKGGEWSGDWGDSSDLWNQYPQIKEALNFEKEDDGTF</sequence>
<evidence type="ECO:0000313" key="9">
    <source>
        <dbReference type="Proteomes" id="UP000276133"/>
    </source>
</evidence>
<dbReference type="GO" id="GO:0004198">
    <property type="term" value="F:calcium-dependent cysteine-type endopeptidase activity"/>
    <property type="evidence" value="ECO:0007669"/>
    <property type="project" value="InterPro"/>
</dbReference>
<feature type="active site" evidence="5 6">
    <location>
        <position position="578"/>
    </location>
</feature>
<dbReference type="InterPro" id="IPR037140">
    <property type="entry name" value="VHL_beta_dom_sf"/>
</dbReference>
<dbReference type="SMART" id="SM00230">
    <property type="entry name" value="CysPc"/>
    <property type="match status" value="1"/>
</dbReference>
<evidence type="ECO:0000256" key="1">
    <source>
        <dbReference type="ARBA" id="ARBA00007623"/>
    </source>
</evidence>
<evidence type="ECO:0000259" key="7">
    <source>
        <dbReference type="PROSITE" id="PS50203"/>
    </source>
</evidence>
<dbReference type="SUPFAM" id="SSF49468">
    <property type="entry name" value="VHL"/>
    <property type="match status" value="1"/>
</dbReference>
<accession>A0A3M7S148</accession>
<dbReference type="STRING" id="10195.A0A3M7S148"/>
<comment type="similarity">
    <text evidence="1">Belongs to the peptidase C2 family.</text>
</comment>
<evidence type="ECO:0000256" key="4">
    <source>
        <dbReference type="ARBA" id="ARBA00022807"/>
    </source>
</evidence>
<keyword evidence="9" id="KW-1185">Reference proteome</keyword>
<dbReference type="PROSITE" id="PS50203">
    <property type="entry name" value="CALPAIN_CAT"/>
    <property type="match status" value="1"/>
</dbReference>